<dbReference type="SMART" id="SM00382">
    <property type="entry name" value="AAA"/>
    <property type="match status" value="1"/>
</dbReference>
<proteinExistence type="predicted"/>
<keyword evidence="2" id="KW-0547">Nucleotide-binding</keyword>
<dbReference type="EMBL" id="RXIL01000019">
    <property type="protein sequence ID" value="RZN73123.1"/>
    <property type="molecule type" value="Genomic_DNA"/>
</dbReference>
<sequence>MANLFEVRGLKKYFPVGTNLQFVNLKMFHFQMKQRVFTKEEEWVRAVDGVSFKVDDREVFGLVGESGCGKTTIGRLIVKLMEPTEGDIYLDGKNIVKLSKNELKDFRKNVGMIFQDPYDSLNPRFTILESVKEPLDIHRIGEREDRIKKVVSILKEVGLNPEKSFLKRYPHELSGGQRQRVAIARTLIVNPKMVIADEPCSMLDVSIRAETMKMMIKLKEEFGLSILYITHDISEARNVTDSMAVMYLGKIVESGRTDDIIENPSHPYSKALISVVPDIDPDIKRGKIELLGGVPSSSNIPKGCRFNPRCPYAMDICREKEPDYIRVEKDHIASCHLL</sequence>
<dbReference type="SUPFAM" id="SSF52540">
    <property type="entry name" value="P-loop containing nucleoside triphosphate hydrolases"/>
    <property type="match status" value="1"/>
</dbReference>
<dbReference type="CDD" id="cd03257">
    <property type="entry name" value="ABC_NikE_OppD_transporters"/>
    <property type="match status" value="1"/>
</dbReference>
<dbReference type="InterPro" id="IPR050319">
    <property type="entry name" value="ABC_transp_ATP-bind"/>
</dbReference>
<accession>A0A520KYL6</accession>
<dbReference type="InterPro" id="IPR003439">
    <property type="entry name" value="ABC_transporter-like_ATP-bd"/>
</dbReference>
<keyword evidence="3 5" id="KW-0067">ATP-binding</keyword>
<dbReference type="InterPro" id="IPR003593">
    <property type="entry name" value="AAA+_ATPase"/>
</dbReference>
<dbReference type="Pfam" id="PF00005">
    <property type="entry name" value="ABC_tran"/>
    <property type="match status" value="1"/>
</dbReference>
<keyword evidence="1" id="KW-0813">Transport</keyword>
<dbReference type="Proteomes" id="UP000320766">
    <property type="component" value="Unassembled WGS sequence"/>
</dbReference>
<dbReference type="Pfam" id="PF08352">
    <property type="entry name" value="oligo_HPY"/>
    <property type="match status" value="1"/>
</dbReference>
<dbReference type="InterPro" id="IPR017871">
    <property type="entry name" value="ABC_transporter-like_CS"/>
</dbReference>
<dbReference type="GO" id="GO:0015833">
    <property type="term" value="P:peptide transport"/>
    <property type="evidence" value="ECO:0007669"/>
    <property type="project" value="InterPro"/>
</dbReference>
<comment type="caution">
    <text evidence="5">The sequence shown here is derived from an EMBL/GenBank/DDBJ whole genome shotgun (WGS) entry which is preliminary data.</text>
</comment>
<evidence type="ECO:0000313" key="6">
    <source>
        <dbReference type="Proteomes" id="UP000320766"/>
    </source>
</evidence>
<name>A0A520KYL6_9EURY</name>
<dbReference type="GO" id="GO:0055085">
    <property type="term" value="P:transmembrane transport"/>
    <property type="evidence" value="ECO:0007669"/>
    <property type="project" value="UniProtKB-ARBA"/>
</dbReference>
<evidence type="ECO:0000313" key="5">
    <source>
        <dbReference type="EMBL" id="RZN73123.1"/>
    </source>
</evidence>
<dbReference type="PROSITE" id="PS00211">
    <property type="entry name" value="ABC_TRANSPORTER_1"/>
    <property type="match status" value="1"/>
</dbReference>
<dbReference type="GO" id="GO:0016887">
    <property type="term" value="F:ATP hydrolysis activity"/>
    <property type="evidence" value="ECO:0007669"/>
    <property type="project" value="InterPro"/>
</dbReference>
<dbReference type="Gene3D" id="3.40.50.300">
    <property type="entry name" value="P-loop containing nucleotide triphosphate hydrolases"/>
    <property type="match status" value="1"/>
</dbReference>
<feature type="domain" description="ABC transporter" evidence="4">
    <location>
        <begin position="20"/>
        <end position="273"/>
    </location>
</feature>
<evidence type="ECO:0000259" key="4">
    <source>
        <dbReference type="PROSITE" id="PS50893"/>
    </source>
</evidence>
<evidence type="ECO:0000256" key="2">
    <source>
        <dbReference type="ARBA" id="ARBA00022741"/>
    </source>
</evidence>
<dbReference type="InterPro" id="IPR013563">
    <property type="entry name" value="Oligopep_ABC_C"/>
</dbReference>
<dbReference type="PANTHER" id="PTHR43776">
    <property type="entry name" value="TRANSPORT ATP-BINDING PROTEIN"/>
    <property type="match status" value="1"/>
</dbReference>
<evidence type="ECO:0000256" key="1">
    <source>
        <dbReference type="ARBA" id="ARBA00022448"/>
    </source>
</evidence>
<dbReference type="PROSITE" id="PS50893">
    <property type="entry name" value="ABC_TRANSPORTER_2"/>
    <property type="match status" value="1"/>
</dbReference>
<protein>
    <submittedName>
        <fullName evidence="5">ABC transporter ATP-binding protein</fullName>
    </submittedName>
</protein>
<evidence type="ECO:0000256" key="3">
    <source>
        <dbReference type="ARBA" id="ARBA00022840"/>
    </source>
</evidence>
<organism evidence="5 6">
    <name type="scientific">Candidatus Methanolliviera hydrocarbonicum</name>
    <dbReference type="NCBI Taxonomy" id="2491085"/>
    <lineage>
        <taxon>Archaea</taxon>
        <taxon>Methanobacteriati</taxon>
        <taxon>Methanobacteriota</taxon>
        <taxon>Candidatus Methanoliparia</taxon>
        <taxon>Candidatus Methanoliparales</taxon>
        <taxon>Candidatus Methanollivieraceae</taxon>
        <taxon>Candidatus Methanolliviera</taxon>
    </lineage>
</organism>
<dbReference type="NCBIfam" id="TIGR01727">
    <property type="entry name" value="oligo_HPY"/>
    <property type="match status" value="1"/>
</dbReference>
<dbReference type="FunFam" id="3.40.50.300:FF:000016">
    <property type="entry name" value="Oligopeptide ABC transporter ATP-binding component"/>
    <property type="match status" value="1"/>
</dbReference>
<dbReference type="GO" id="GO:0005524">
    <property type="term" value="F:ATP binding"/>
    <property type="evidence" value="ECO:0007669"/>
    <property type="project" value="UniProtKB-KW"/>
</dbReference>
<reference evidence="5 6" key="1">
    <citation type="journal article" date="2019" name="Nat. Microbiol.">
        <title>Wide diversity of methane and short-chain alkane metabolisms in uncultured archaea.</title>
        <authorList>
            <person name="Borrel G."/>
            <person name="Adam P.S."/>
            <person name="McKay L.J."/>
            <person name="Chen L.X."/>
            <person name="Sierra-Garcia I.N."/>
            <person name="Sieber C.M."/>
            <person name="Letourneur Q."/>
            <person name="Ghozlane A."/>
            <person name="Andersen G.L."/>
            <person name="Li W.J."/>
            <person name="Hallam S.J."/>
            <person name="Muyzer G."/>
            <person name="de Oliveira V.M."/>
            <person name="Inskeep W.P."/>
            <person name="Banfield J.F."/>
            <person name="Gribaldo S."/>
        </authorList>
    </citation>
    <scope>NUCLEOTIDE SEQUENCE [LARGE SCALE GENOMIC DNA]</scope>
    <source>
        <strain evidence="5">NM1b</strain>
    </source>
</reference>
<dbReference type="PANTHER" id="PTHR43776:SF8">
    <property type="entry name" value="ABC TRANSPORTER, ATP-BINDING PROTEIN"/>
    <property type="match status" value="1"/>
</dbReference>
<dbReference type="InterPro" id="IPR027417">
    <property type="entry name" value="P-loop_NTPase"/>
</dbReference>
<gene>
    <name evidence="5" type="ORF">EF807_01160</name>
</gene>
<dbReference type="AlphaFoldDB" id="A0A520KYL6"/>